<evidence type="ECO:0000313" key="2">
    <source>
        <dbReference type="EMBL" id="KAA1096250.1"/>
    </source>
</evidence>
<gene>
    <name evidence="2" type="ORF">PGT21_010422</name>
    <name evidence="3" type="ORF">PGTUg99_023643</name>
</gene>
<dbReference type="Proteomes" id="UP000324748">
    <property type="component" value="Unassembled WGS sequence"/>
</dbReference>
<keyword evidence="4" id="KW-1185">Reference proteome</keyword>
<comment type="caution">
    <text evidence="2">The sequence shown here is derived from an EMBL/GenBank/DDBJ whole genome shotgun (WGS) entry which is preliminary data.</text>
</comment>
<dbReference type="EMBL" id="VSWC01000067">
    <property type="protein sequence ID" value="KAA1096250.1"/>
    <property type="molecule type" value="Genomic_DNA"/>
</dbReference>
<organism evidence="2 4">
    <name type="scientific">Puccinia graminis f. sp. tritici</name>
    <dbReference type="NCBI Taxonomy" id="56615"/>
    <lineage>
        <taxon>Eukaryota</taxon>
        <taxon>Fungi</taxon>
        <taxon>Dikarya</taxon>
        <taxon>Basidiomycota</taxon>
        <taxon>Pucciniomycotina</taxon>
        <taxon>Pucciniomycetes</taxon>
        <taxon>Pucciniales</taxon>
        <taxon>Pucciniaceae</taxon>
        <taxon>Puccinia</taxon>
    </lineage>
</organism>
<protein>
    <submittedName>
        <fullName evidence="2">Uncharacterized protein</fullName>
    </submittedName>
</protein>
<reference evidence="4 5" key="1">
    <citation type="submission" date="2019-05" db="EMBL/GenBank/DDBJ databases">
        <title>Emergence of the Ug99 lineage of the wheat stem rust pathogen through somatic hybridization.</title>
        <authorList>
            <person name="Li F."/>
            <person name="Upadhyaya N.M."/>
            <person name="Sperschneider J."/>
            <person name="Matny O."/>
            <person name="Nguyen-Phuc H."/>
            <person name="Mago R."/>
            <person name="Raley C."/>
            <person name="Miller M.E."/>
            <person name="Silverstein K.A.T."/>
            <person name="Henningsen E."/>
            <person name="Hirsch C.D."/>
            <person name="Visser B."/>
            <person name="Pretorius Z.A."/>
            <person name="Steffenson B.J."/>
            <person name="Schwessinger B."/>
            <person name="Dodds P.N."/>
            <person name="Figueroa M."/>
        </authorList>
    </citation>
    <scope>NUCLEOTIDE SEQUENCE [LARGE SCALE GENOMIC DNA]</scope>
    <source>
        <strain evidence="2">21-0</strain>
        <strain evidence="3 5">Ug99</strain>
    </source>
</reference>
<dbReference type="AlphaFoldDB" id="A0A5B0P6Q3"/>
<dbReference type="Proteomes" id="UP000325313">
    <property type="component" value="Unassembled WGS sequence"/>
</dbReference>
<proteinExistence type="predicted"/>
<feature type="region of interest" description="Disordered" evidence="1">
    <location>
        <begin position="48"/>
        <end position="80"/>
    </location>
</feature>
<feature type="compositionally biased region" description="Basic and acidic residues" evidence="1">
    <location>
        <begin position="48"/>
        <end position="73"/>
    </location>
</feature>
<evidence type="ECO:0000256" key="1">
    <source>
        <dbReference type="SAM" id="MobiDB-lite"/>
    </source>
</evidence>
<evidence type="ECO:0000313" key="3">
    <source>
        <dbReference type="EMBL" id="KAA1099123.1"/>
    </source>
</evidence>
<dbReference type="EMBL" id="VDEP01000343">
    <property type="protein sequence ID" value="KAA1099123.1"/>
    <property type="molecule type" value="Genomic_DNA"/>
</dbReference>
<accession>A0A5B0P6Q3</accession>
<sequence length="94" mass="10642">MDSAADTLFHYNKKLGRIQAIRSVDDSGQPRGSTDLAADTLLHYDNEIGRIHDSPRGTSWRRDPNQRESDQKRSCVGSAAADLAIRHETNQEYW</sequence>
<name>A0A5B0P6Q3_PUCGR</name>
<evidence type="ECO:0000313" key="4">
    <source>
        <dbReference type="Proteomes" id="UP000324748"/>
    </source>
</evidence>
<evidence type="ECO:0000313" key="5">
    <source>
        <dbReference type="Proteomes" id="UP000325313"/>
    </source>
</evidence>